<evidence type="ECO:0000256" key="1">
    <source>
        <dbReference type="PROSITE-ProRule" id="PRU00339"/>
    </source>
</evidence>
<evidence type="ECO:0000256" key="2">
    <source>
        <dbReference type="SAM" id="MobiDB-lite"/>
    </source>
</evidence>
<dbReference type="SMART" id="SM00271">
    <property type="entry name" value="DnaJ"/>
    <property type="match status" value="1"/>
</dbReference>
<dbReference type="InterPro" id="IPR011990">
    <property type="entry name" value="TPR-like_helical_dom_sf"/>
</dbReference>
<accession>D8LV61</accession>
<feature type="repeat" description="TPR" evidence="1">
    <location>
        <begin position="6"/>
        <end position="39"/>
    </location>
</feature>
<evidence type="ECO:0000259" key="3">
    <source>
        <dbReference type="PROSITE" id="PS50076"/>
    </source>
</evidence>
<feature type="compositionally biased region" description="Basic and acidic residues" evidence="2">
    <location>
        <begin position="53"/>
        <end position="67"/>
    </location>
</feature>
<feature type="region of interest" description="Disordered" evidence="2">
    <location>
        <begin position="217"/>
        <end position="236"/>
    </location>
</feature>
<dbReference type="RefSeq" id="XP_012893748.1">
    <property type="nucleotide sequence ID" value="XM_013038294.1"/>
</dbReference>
<dbReference type="PROSITE" id="PS50076">
    <property type="entry name" value="DNAJ_2"/>
    <property type="match status" value="1"/>
</dbReference>
<protein>
    <recommendedName>
        <fullName evidence="3">J domain-containing protein</fullName>
    </recommendedName>
</protein>
<evidence type="ECO:0000313" key="4">
    <source>
        <dbReference type="EMBL" id="CBK19700.2"/>
    </source>
</evidence>
<organism evidence="4">
    <name type="scientific">Blastocystis hominis</name>
    <dbReference type="NCBI Taxonomy" id="12968"/>
    <lineage>
        <taxon>Eukaryota</taxon>
        <taxon>Sar</taxon>
        <taxon>Stramenopiles</taxon>
        <taxon>Bigyra</taxon>
        <taxon>Opalozoa</taxon>
        <taxon>Opalinata</taxon>
        <taxon>Blastocystidae</taxon>
        <taxon>Blastocystis</taxon>
    </lineage>
</organism>
<dbReference type="OMA" id="NSFPRRY"/>
<dbReference type="InterPro" id="IPR036869">
    <property type="entry name" value="J_dom_sf"/>
</dbReference>
<dbReference type="FunCoup" id="D8LV61">
    <property type="interactions" value="124"/>
</dbReference>
<sequence length="236" mass="26891">MSEDYVQQCCDKAASFISRGDYDAAEKYLKKALERQPDNLKVLSLLSLVSEGRKKSQKDEEKSEVRQRHQAQSETNVSFTPEQKELADSINSKENLYEILGVSTNASTEEIKKAYRKLAIKLHPDKNSYPGAADAFKRVSAAFTVLSDETKRSQYDSNPSPSGSNVFSSQPSSAPPAEYYYTQDLDPEFLFRMFFGNDPSFHYYQFNSFPRRYSYRSTSSDRSSSPQSFISLRIHP</sequence>
<dbReference type="Gene3D" id="1.10.287.110">
    <property type="entry name" value="DnaJ domain"/>
    <property type="match status" value="1"/>
</dbReference>
<dbReference type="Proteomes" id="UP000008312">
    <property type="component" value="Unassembled WGS sequence"/>
</dbReference>
<dbReference type="GO" id="GO:0071218">
    <property type="term" value="P:cellular response to misfolded protein"/>
    <property type="evidence" value="ECO:0007669"/>
    <property type="project" value="TreeGrafter"/>
</dbReference>
<dbReference type="CDD" id="cd06257">
    <property type="entry name" value="DnaJ"/>
    <property type="match status" value="1"/>
</dbReference>
<feature type="region of interest" description="Disordered" evidence="2">
    <location>
        <begin position="150"/>
        <end position="171"/>
    </location>
</feature>
<dbReference type="Gene3D" id="1.25.40.10">
    <property type="entry name" value="Tetratricopeptide repeat domain"/>
    <property type="match status" value="1"/>
</dbReference>
<dbReference type="PANTHER" id="PTHR43908:SF3">
    <property type="entry name" value="AT29763P-RELATED"/>
    <property type="match status" value="1"/>
</dbReference>
<dbReference type="AlphaFoldDB" id="D8LV61"/>
<feature type="compositionally biased region" description="Polar residues" evidence="2">
    <location>
        <begin position="70"/>
        <end position="81"/>
    </location>
</feature>
<dbReference type="EMBL" id="FN668638">
    <property type="protein sequence ID" value="CBK19700.2"/>
    <property type="molecule type" value="Genomic_DNA"/>
</dbReference>
<dbReference type="SMART" id="SM00028">
    <property type="entry name" value="TPR"/>
    <property type="match status" value="1"/>
</dbReference>
<name>D8LV61_BLAHO</name>
<reference evidence="4" key="1">
    <citation type="submission" date="2010-02" db="EMBL/GenBank/DDBJ databases">
        <title>Sequencing and annotation of the Blastocystis hominis genome.</title>
        <authorList>
            <person name="Wincker P."/>
        </authorList>
    </citation>
    <scope>NUCLEOTIDE SEQUENCE</scope>
    <source>
        <strain evidence="4">Singapore isolate B</strain>
    </source>
</reference>
<gene>
    <name evidence="4" type="ORF">GSBLH_T00000134001</name>
</gene>
<dbReference type="OrthoDB" id="10250354at2759"/>
<dbReference type="PANTHER" id="PTHR43908">
    <property type="entry name" value="AT29763P-RELATED"/>
    <property type="match status" value="1"/>
</dbReference>
<proteinExistence type="predicted"/>
<dbReference type="PRINTS" id="PR00625">
    <property type="entry name" value="JDOMAIN"/>
</dbReference>
<dbReference type="GO" id="GO:0030544">
    <property type="term" value="F:Hsp70 protein binding"/>
    <property type="evidence" value="ECO:0007669"/>
    <property type="project" value="TreeGrafter"/>
</dbReference>
<dbReference type="Pfam" id="PF00226">
    <property type="entry name" value="DnaJ"/>
    <property type="match status" value="1"/>
</dbReference>
<keyword evidence="5" id="KW-1185">Reference proteome</keyword>
<dbReference type="InParanoid" id="D8LV61"/>
<dbReference type="InterPro" id="IPR051100">
    <property type="entry name" value="DnaJ_subfamily_B/C"/>
</dbReference>
<dbReference type="GO" id="GO:0005789">
    <property type="term" value="C:endoplasmic reticulum membrane"/>
    <property type="evidence" value="ECO:0007669"/>
    <property type="project" value="TreeGrafter"/>
</dbReference>
<feature type="domain" description="J" evidence="3">
    <location>
        <begin position="95"/>
        <end position="159"/>
    </location>
</feature>
<feature type="compositionally biased region" description="Polar residues" evidence="2">
    <location>
        <begin position="155"/>
        <end position="171"/>
    </location>
</feature>
<dbReference type="InterPro" id="IPR019734">
    <property type="entry name" value="TPR_rpt"/>
</dbReference>
<keyword evidence="1" id="KW-0802">TPR repeat</keyword>
<dbReference type="SUPFAM" id="SSF48452">
    <property type="entry name" value="TPR-like"/>
    <property type="match status" value="1"/>
</dbReference>
<dbReference type="SUPFAM" id="SSF46565">
    <property type="entry name" value="Chaperone J-domain"/>
    <property type="match status" value="1"/>
</dbReference>
<dbReference type="GeneID" id="24917453"/>
<dbReference type="PROSITE" id="PS50005">
    <property type="entry name" value="TPR"/>
    <property type="match status" value="1"/>
</dbReference>
<evidence type="ECO:0000313" key="5">
    <source>
        <dbReference type="Proteomes" id="UP000008312"/>
    </source>
</evidence>
<feature type="region of interest" description="Disordered" evidence="2">
    <location>
        <begin position="53"/>
        <end position="85"/>
    </location>
</feature>
<dbReference type="InterPro" id="IPR001623">
    <property type="entry name" value="DnaJ_domain"/>
</dbReference>